<dbReference type="GO" id="GO:0009523">
    <property type="term" value="C:photosystem II"/>
    <property type="evidence" value="ECO:0007669"/>
    <property type="project" value="UniProtKB-KW"/>
</dbReference>
<protein>
    <submittedName>
        <fullName evidence="10">Photosystem II 47 kDa protein, chloroplastic</fullName>
    </submittedName>
</protein>
<keyword evidence="7" id="KW-0157">Chromophore</keyword>
<dbReference type="InterPro" id="IPR000932">
    <property type="entry name" value="PS_antenna-like"/>
</dbReference>
<dbReference type="GO" id="GO:0016168">
    <property type="term" value="F:chlorophyll binding"/>
    <property type="evidence" value="ECO:0007669"/>
    <property type="project" value="UniProtKB-KW"/>
</dbReference>
<evidence type="ECO:0000256" key="4">
    <source>
        <dbReference type="ARBA" id="ARBA00022640"/>
    </source>
</evidence>
<evidence type="ECO:0000256" key="3">
    <source>
        <dbReference type="ARBA" id="ARBA00022531"/>
    </source>
</evidence>
<proteinExistence type="predicted"/>
<evidence type="ECO:0000256" key="8">
    <source>
        <dbReference type="ARBA" id="ARBA00023136"/>
    </source>
</evidence>
<dbReference type="GO" id="GO:0009767">
    <property type="term" value="P:photosynthetic electron transport chain"/>
    <property type="evidence" value="ECO:0007669"/>
    <property type="project" value="InterPro"/>
</dbReference>
<dbReference type="InterPro" id="IPR036001">
    <property type="entry name" value="PS_II_antenna-like_sf"/>
</dbReference>
<keyword evidence="5" id="KW-0812">Transmembrane</keyword>
<evidence type="ECO:0000256" key="2">
    <source>
        <dbReference type="ARBA" id="ARBA00022494"/>
    </source>
</evidence>
<evidence type="ECO:0000256" key="7">
    <source>
        <dbReference type="ARBA" id="ARBA00022991"/>
    </source>
</evidence>
<sequence>MNPIAAQQVALNNALVAPKNRVQIEQCNMRTDPTKTQKEPNYQVVLDSLALSPLYPDKSQRFICINSGTPSPRLKIRLQFDAPPSDEEIVTFIKELGNKGNIKSVTEVVVDQMHQPWRIFATIINRGISMGLPWYRVHTVVLNDPGRLLAVHIMHTALVSGWAGSMALYELAGFDPSDPVLDPMWRQGKVCAVTGFDKPSDTLVLGTDFVFEKYLLSGEFEKGAGLPKTDRFGIR</sequence>
<accession>A0A6L2J9D6</accession>
<dbReference type="EMBL" id="BKCJ010000481">
    <property type="protein sequence ID" value="GEU33603.1"/>
    <property type="molecule type" value="Genomic_DNA"/>
</dbReference>
<keyword evidence="3" id="KW-0602">Photosynthesis</keyword>
<keyword evidence="6" id="KW-1133">Transmembrane helix</keyword>
<evidence type="ECO:0000256" key="1">
    <source>
        <dbReference type="ARBA" id="ARBA00004141"/>
    </source>
</evidence>
<dbReference type="Pfam" id="PF00421">
    <property type="entry name" value="PSII"/>
    <property type="match status" value="1"/>
</dbReference>
<evidence type="ECO:0000313" key="10">
    <source>
        <dbReference type="EMBL" id="GEU33603.1"/>
    </source>
</evidence>
<evidence type="ECO:0000256" key="6">
    <source>
        <dbReference type="ARBA" id="ARBA00022989"/>
    </source>
</evidence>
<keyword evidence="2" id="KW-0148">Chlorophyll</keyword>
<evidence type="ECO:0000256" key="9">
    <source>
        <dbReference type="ARBA" id="ARBA00023276"/>
    </source>
</evidence>
<keyword evidence="9" id="KW-0604">Photosystem II</keyword>
<dbReference type="SUPFAM" id="SSF161077">
    <property type="entry name" value="Photosystem II antenna protein-like"/>
    <property type="match status" value="1"/>
</dbReference>
<comment type="subcellular location">
    <subcellularLocation>
        <location evidence="1">Membrane</location>
        <topology evidence="1">Multi-pass membrane protein</topology>
    </subcellularLocation>
</comment>
<name>A0A6L2J9D6_TANCI</name>
<dbReference type="AlphaFoldDB" id="A0A6L2J9D6"/>
<organism evidence="10">
    <name type="scientific">Tanacetum cinerariifolium</name>
    <name type="common">Dalmatian daisy</name>
    <name type="synonym">Chrysanthemum cinerariifolium</name>
    <dbReference type="NCBI Taxonomy" id="118510"/>
    <lineage>
        <taxon>Eukaryota</taxon>
        <taxon>Viridiplantae</taxon>
        <taxon>Streptophyta</taxon>
        <taxon>Embryophyta</taxon>
        <taxon>Tracheophyta</taxon>
        <taxon>Spermatophyta</taxon>
        <taxon>Magnoliopsida</taxon>
        <taxon>eudicotyledons</taxon>
        <taxon>Gunneridae</taxon>
        <taxon>Pentapetalae</taxon>
        <taxon>asterids</taxon>
        <taxon>campanulids</taxon>
        <taxon>Asterales</taxon>
        <taxon>Asteraceae</taxon>
        <taxon>Asteroideae</taxon>
        <taxon>Anthemideae</taxon>
        <taxon>Anthemidinae</taxon>
        <taxon>Tanacetum</taxon>
    </lineage>
</organism>
<evidence type="ECO:0000256" key="5">
    <source>
        <dbReference type="ARBA" id="ARBA00022692"/>
    </source>
</evidence>
<keyword evidence="4" id="KW-0934">Plastid</keyword>
<keyword evidence="8" id="KW-0472">Membrane</keyword>
<gene>
    <name evidence="10" type="ORF">Tci_005581</name>
</gene>
<reference evidence="10" key="1">
    <citation type="journal article" date="2019" name="Sci. Rep.">
        <title>Draft genome of Tanacetum cinerariifolium, the natural source of mosquito coil.</title>
        <authorList>
            <person name="Yamashiro T."/>
            <person name="Shiraishi A."/>
            <person name="Satake H."/>
            <person name="Nakayama K."/>
        </authorList>
    </citation>
    <scope>NUCLEOTIDE SEQUENCE</scope>
</reference>
<comment type="caution">
    <text evidence="10">The sequence shown here is derived from an EMBL/GenBank/DDBJ whole genome shotgun (WGS) entry which is preliminary data.</text>
</comment>